<dbReference type="InterPro" id="IPR050172">
    <property type="entry name" value="SsuD_RutA_monooxygenase"/>
</dbReference>
<evidence type="ECO:0000256" key="1">
    <source>
        <dbReference type="ARBA" id="ARBA00022630"/>
    </source>
</evidence>
<name>A0A7Y9DW05_9PSEU</name>
<keyword evidence="3 6" id="KW-0560">Oxidoreductase</keyword>
<keyword evidence="4" id="KW-0503">Monooxygenase</keyword>
<dbReference type="PANTHER" id="PTHR42847">
    <property type="entry name" value="ALKANESULFONATE MONOOXYGENASE"/>
    <property type="match status" value="1"/>
</dbReference>
<evidence type="ECO:0000256" key="3">
    <source>
        <dbReference type="ARBA" id="ARBA00023002"/>
    </source>
</evidence>
<comment type="caution">
    <text evidence="6">The sequence shown here is derived from an EMBL/GenBank/DDBJ whole genome shotgun (WGS) entry which is preliminary data.</text>
</comment>
<keyword evidence="2" id="KW-0288">FMN</keyword>
<evidence type="ECO:0000256" key="2">
    <source>
        <dbReference type="ARBA" id="ARBA00022643"/>
    </source>
</evidence>
<keyword evidence="1" id="KW-0285">Flavoprotein</keyword>
<dbReference type="EC" id="1.14.99.46" evidence="6"/>
<reference evidence="6 7" key="1">
    <citation type="submission" date="2020-07" db="EMBL/GenBank/DDBJ databases">
        <title>Sequencing the genomes of 1000 actinobacteria strains.</title>
        <authorList>
            <person name="Klenk H.-P."/>
        </authorList>
    </citation>
    <scope>NUCLEOTIDE SEQUENCE [LARGE SCALE GENOMIC DNA]</scope>
    <source>
        <strain evidence="6 7">DSM 45772</strain>
    </source>
</reference>
<evidence type="ECO:0000313" key="7">
    <source>
        <dbReference type="Proteomes" id="UP000535890"/>
    </source>
</evidence>
<feature type="domain" description="Luciferase-like" evidence="5">
    <location>
        <begin position="1"/>
        <end position="317"/>
    </location>
</feature>
<dbReference type="RefSeq" id="WP_179794155.1">
    <property type="nucleotide sequence ID" value="NZ_BAABHP010000021.1"/>
</dbReference>
<protein>
    <submittedName>
        <fullName evidence="6">Pyrimidine oxygenase</fullName>
        <ecNumber evidence="6">1.14.99.46</ecNumber>
    </submittedName>
</protein>
<dbReference type="EMBL" id="JACCBN010000001">
    <property type="protein sequence ID" value="NYD36484.1"/>
    <property type="molecule type" value="Genomic_DNA"/>
</dbReference>
<proteinExistence type="predicted"/>
<dbReference type="AlphaFoldDB" id="A0A7Y9DW05"/>
<dbReference type="Pfam" id="PF00296">
    <property type="entry name" value="Bac_luciferase"/>
    <property type="match status" value="1"/>
</dbReference>
<dbReference type="InterPro" id="IPR011251">
    <property type="entry name" value="Luciferase-like_dom"/>
</dbReference>
<dbReference type="PANTHER" id="PTHR42847:SF4">
    <property type="entry name" value="ALKANESULFONATE MONOOXYGENASE-RELATED"/>
    <property type="match status" value="1"/>
</dbReference>
<accession>A0A7Y9DW05</accession>
<evidence type="ECO:0000256" key="4">
    <source>
        <dbReference type="ARBA" id="ARBA00023033"/>
    </source>
</evidence>
<evidence type="ECO:0000259" key="5">
    <source>
        <dbReference type="Pfam" id="PF00296"/>
    </source>
</evidence>
<dbReference type="Proteomes" id="UP000535890">
    <property type="component" value="Unassembled WGS sequence"/>
</dbReference>
<dbReference type="GO" id="GO:0008726">
    <property type="term" value="F:alkanesulfonate monooxygenase activity"/>
    <property type="evidence" value="ECO:0007669"/>
    <property type="project" value="TreeGrafter"/>
</dbReference>
<dbReference type="InterPro" id="IPR036661">
    <property type="entry name" value="Luciferase-like_sf"/>
</dbReference>
<keyword evidence="7" id="KW-1185">Reference proteome</keyword>
<gene>
    <name evidence="6" type="ORF">BJ983_002586</name>
</gene>
<sequence>MRLGIFAPTLSGGWVISTAAPWWKPDWFLMQETALKAENYGFDFLLAPNKYKGMDGEIHFWNYALDSFTTMAALAAVTRKVMLIPSISLLSVPPVYAAKQCKTISDIAGPGRFGVNIITGWEKPEWESMGLWPGDEYFGYRYDYAAEYMTVMRELWETGQTDFDGQFFHMKDARLEPWFDNGVMPKVICAGQSDRGMAFTAEHADYQFMGGKLDIGELTEQMGRVRAASDRAGRPMEAFPLYQCVVRDSLAECDDVIGQWRENQELEVVKTMTGHASMDSEADQNSLHATLLGNDNFMLWEIIKGDPKSVAEQLRAIDDVEGVSGVMFTFQDYLTDIDRFGTQVMPLLAD</sequence>
<organism evidence="6 7">
    <name type="scientific">Actinomycetospora corticicola</name>
    <dbReference type="NCBI Taxonomy" id="663602"/>
    <lineage>
        <taxon>Bacteria</taxon>
        <taxon>Bacillati</taxon>
        <taxon>Actinomycetota</taxon>
        <taxon>Actinomycetes</taxon>
        <taxon>Pseudonocardiales</taxon>
        <taxon>Pseudonocardiaceae</taxon>
        <taxon>Actinomycetospora</taxon>
    </lineage>
</organism>
<dbReference type="Gene3D" id="3.20.20.30">
    <property type="entry name" value="Luciferase-like domain"/>
    <property type="match status" value="1"/>
</dbReference>
<dbReference type="SUPFAM" id="SSF51679">
    <property type="entry name" value="Bacterial luciferase-like"/>
    <property type="match status" value="1"/>
</dbReference>
<dbReference type="GO" id="GO:0046306">
    <property type="term" value="P:alkanesulfonate catabolic process"/>
    <property type="evidence" value="ECO:0007669"/>
    <property type="project" value="TreeGrafter"/>
</dbReference>
<evidence type="ECO:0000313" key="6">
    <source>
        <dbReference type="EMBL" id="NYD36484.1"/>
    </source>
</evidence>
<dbReference type="GO" id="GO:0052614">
    <property type="term" value="F:uracil oxygenase activity"/>
    <property type="evidence" value="ECO:0007669"/>
    <property type="project" value="UniProtKB-EC"/>
</dbReference>